<feature type="domain" description="NAD(P)-binding" evidence="1">
    <location>
        <begin position="16"/>
        <end position="175"/>
    </location>
</feature>
<dbReference type="PANTHER" id="PTHR43162">
    <property type="match status" value="1"/>
</dbReference>
<reference evidence="2 3" key="1">
    <citation type="submission" date="2018-08" db="EMBL/GenBank/DDBJ databases">
        <title>Fibrisoma montanum sp. nov., isolated from Danxia mountain soil.</title>
        <authorList>
            <person name="Huang Y."/>
        </authorList>
    </citation>
    <scope>NUCLEOTIDE SEQUENCE [LARGE SCALE GENOMIC DNA]</scope>
    <source>
        <strain evidence="2 3">HYT19</strain>
    </source>
</reference>
<dbReference type="Pfam" id="PF13460">
    <property type="entry name" value="NAD_binding_10"/>
    <property type="match status" value="1"/>
</dbReference>
<dbReference type="PANTHER" id="PTHR43162:SF1">
    <property type="entry name" value="PRESTALK A DIFFERENTIATION PROTEIN A"/>
    <property type="match status" value="1"/>
</dbReference>
<keyword evidence="3" id="KW-1185">Reference proteome</keyword>
<comment type="caution">
    <text evidence="2">The sequence shown here is derived from an EMBL/GenBank/DDBJ whole genome shotgun (WGS) entry which is preliminary data.</text>
</comment>
<dbReference type="Gene3D" id="3.40.50.720">
    <property type="entry name" value="NAD(P)-binding Rossmann-like Domain"/>
    <property type="match status" value="1"/>
</dbReference>
<dbReference type="RefSeq" id="WP_119670266.1">
    <property type="nucleotide sequence ID" value="NZ_QXED01000007.1"/>
</dbReference>
<dbReference type="SUPFAM" id="SSF51735">
    <property type="entry name" value="NAD(P)-binding Rossmann-fold domains"/>
    <property type="match status" value="1"/>
</dbReference>
<dbReference type="Gene3D" id="3.90.25.10">
    <property type="entry name" value="UDP-galactose 4-epimerase, domain 1"/>
    <property type="match status" value="1"/>
</dbReference>
<dbReference type="EMBL" id="QXED01000007">
    <property type="protein sequence ID" value="RIV19981.1"/>
    <property type="molecule type" value="Genomic_DNA"/>
</dbReference>
<dbReference type="AlphaFoldDB" id="A0A418M2L9"/>
<organism evidence="2 3">
    <name type="scientific">Fibrisoma montanum</name>
    <dbReference type="NCBI Taxonomy" id="2305895"/>
    <lineage>
        <taxon>Bacteria</taxon>
        <taxon>Pseudomonadati</taxon>
        <taxon>Bacteroidota</taxon>
        <taxon>Cytophagia</taxon>
        <taxon>Cytophagales</taxon>
        <taxon>Spirosomataceae</taxon>
        <taxon>Fibrisoma</taxon>
    </lineage>
</organism>
<dbReference type="InterPro" id="IPR051604">
    <property type="entry name" value="Ergot_Alk_Oxidoreductase"/>
</dbReference>
<gene>
    <name evidence="2" type="ORF">DYU11_24000</name>
</gene>
<name>A0A418M2L9_9BACT</name>
<protein>
    <submittedName>
        <fullName evidence="2">NmrA family transcriptional regulator</fullName>
    </submittedName>
</protein>
<dbReference type="InterPro" id="IPR016040">
    <property type="entry name" value="NAD(P)-bd_dom"/>
</dbReference>
<dbReference type="InterPro" id="IPR036291">
    <property type="entry name" value="NAD(P)-bd_dom_sf"/>
</dbReference>
<sequence length="283" mass="30759">MNNRQPKDKQPVLVLGGTGKTGQRVAQRLQEKGWPIRIGSRTSTPRFDWLDQTTWQPALDGIKAVYVTFQPDLAVPGAVDAIRAFTQTAVGAGVTQLVLLSGRGEPEAQESEQLIMESGIDWTILRASWFNQNFSEGYLIEPILEGFVALPAGNIPEPFVDADDIADVAVASLTEHGHNGQVYELTGPRLLTFAEVVNEISQATGRTIQYAPVSIDAYKLALIEHGVPQAYVDLLTYLFTVVLDGRNASVADGIEKALGRNPTDFSDYVKKTAAAGVWHQVVA</sequence>
<dbReference type="OrthoDB" id="9780595at2"/>
<evidence type="ECO:0000313" key="3">
    <source>
        <dbReference type="Proteomes" id="UP000283523"/>
    </source>
</evidence>
<accession>A0A418M2L9</accession>
<proteinExistence type="predicted"/>
<evidence type="ECO:0000259" key="1">
    <source>
        <dbReference type="Pfam" id="PF13460"/>
    </source>
</evidence>
<dbReference type="Proteomes" id="UP000283523">
    <property type="component" value="Unassembled WGS sequence"/>
</dbReference>
<evidence type="ECO:0000313" key="2">
    <source>
        <dbReference type="EMBL" id="RIV19981.1"/>
    </source>
</evidence>